<sequence length="46" mass="5276">MTDFSFLILLKVLLIQDKYDIIILSDKGLALFLVPKLLTDFCQLGF</sequence>
<accession>A0A0V8DAD7</accession>
<gene>
    <name evidence="1" type="ORF">LMG8520_1075</name>
</gene>
<dbReference type="PATRIC" id="fig|1360.106.peg.98"/>
<comment type="caution">
    <text evidence="1">The sequence shown here is derived from an EMBL/GenBank/DDBJ whole genome shotgun (WGS) entry which is preliminary data.</text>
</comment>
<name>A0A0V8DAD7_LACLL</name>
<reference evidence="2" key="1">
    <citation type="submission" date="2015-10" db="EMBL/GenBank/DDBJ databases">
        <title>Draft Genome Sequences of 11 Lactococcus lactis subspecies cremoris strains.</title>
        <authorList>
            <person name="Wels M."/>
            <person name="Backus L."/>
            <person name="Boekhorst J."/>
            <person name="Dijkstra A."/>
            <person name="Beerthuizen M."/>
            <person name="Kelly W."/>
            <person name="Siezen R."/>
            <person name="Bachmann H."/>
            <person name="Van Hijum S."/>
        </authorList>
    </citation>
    <scope>NUCLEOTIDE SEQUENCE [LARGE SCALE GENOMIC DNA]</scope>
    <source>
        <strain evidence="2">LMG8520</strain>
    </source>
</reference>
<evidence type="ECO:0000313" key="1">
    <source>
        <dbReference type="EMBL" id="KSU10516.1"/>
    </source>
</evidence>
<evidence type="ECO:0000313" key="2">
    <source>
        <dbReference type="Proteomes" id="UP000054230"/>
    </source>
</evidence>
<organism evidence="1 2">
    <name type="scientific">Lactococcus lactis subsp. lactis</name>
    <name type="common">Streptococcus lactis</name>
    <dbReference type="NCBI Taxonomy" id="1360"/>
    <lineage>
        <taxon>Bacteria</taxon>
        <taxon>Bacillati</taxon>
        <taxon>Bacillota</taxon>
        <taxon>Bacilli</taxon>
        <taxon>Lactobacillales</taxon>
        <taxon>Streptococcaceae</taxon>
        <taxon>Lactococcus</taxon>
    </lineage>
</organism>
<dbReference type="AlphaFoldDB" id="A0A0V8DAD7"/>
<proteinExistence type="predicted"/>
<dbReference type="EMBL" id="LKLP01000055">
    <property type="protein sequence ID" value="KSU10516.1"/>
    <property type="molecule type" value="Genomic_DNA"/>
</dbReference>
<dbReference type="Proteomes" id="UP000054230">
    <property type="component" value="Unassembled WGS sequence"/>
</dbReference>
<protein>
    <submittedName>
        <fullName evidence="1">Uncharacterized protein</fullName>
    </submittedName>
</protein>